<evidence type="ECO:0000313" key="1">
    <source>
        <dbReference type="EMBL" id="PZO22652.1"/>
    </source>
</evidence>
<evidence type="ECO:0000313" key="2">
    <source>
        <dbReference type="Proteomes" id="UP000249354"/>
    </source>
</evidence>
<proteinExistence type="predicted"/>
<dbReference type="Gene3D" id="3.30.460.40">
    <property type="match status" value="1"/>
</dbReference>
<name>A0A2W4UQD1_9CYAN</name>
<accession>A0A2W4UQD1</accession>
<reference evidence="2" key="1">
    <citation type="submission" date="2018-04" db="EMBL/GenBank/DDBJ databases">
        <authorList>
            <person name="Cornet L."/>
        </authorList>
    </citation>
    <scope>NUCLEOTIDE SEQUENCE [LARGE SCALE GENOMIC DNA]</scope>
</reference>
<sequence>MIIQKLPKLSAPAGYRPQAIDISVEADLLDFHLLRQRSVTERVEIAANLINGARQFSLQCLEQQFSHLKPQQFARKIAEAWLQDDCPPNYIPQGNRMTWIQNSAELATQLQTLFENANIPYYITGGVAAIAYGDPRTTRDLDVVIQVPRASIAQLVAALEQNGFYVAGADDVAAGRMKTLQVTHMETISRADLMIADEDTYTQQQFERRRRYAFPNATEVYLASPEDVIISKLRWGLRSESEKQRRDVLAILKVLQGELDYLYIYRWAAEFDLLAIVQALTVSAGIREVADRQWADDIYPVALQAFVSAQSIGRAVVSKEGMTVARGNFYNLILHNQTQVFTIESKGDGRLVAQFDSDKIVLHSQPSLEDRQRWNEIAKRIRDIEEAAQAPDQQIEP</sequence>
<dbReference type="EMBL" id="QBMC01000008">
    <property type="protein sequence ID" value="PZO22652.1"/>
    <property type="molecule type" value="Genomic_DNA"/>
</dbReference>
<dbReference type="InterPro" id="IPR043519">
    <property type="entry name" value="NT_sf"/>
</dbReference>
<reference evidence="1 2" key="2">
    <citation type="submission" date="2018-06" db="EMBL/GenBank/DDBJ databases">
        <title>Metagenomic assembly of (sub)arctic Cyanobacteria and their associated microbiome from non-axenic cultures.</title>
        <authorList>
            <person name="Baurain D."/>
        </authorList>
    </citation>
    <scope>NUCLEOTIDE SEQUENCE [LARGE SCALE GENOMIC DNA]</scope>
    <source>
        <strain evidence="1">ULC129bin1</strain>
    </source>
</reference>
<evidence type="ECO:0008006" key="3">
    <source>
        <dbReference type="Google" id="ProtNLM"/>
    </source>
</evidence>
<dbReference type="Pfam" id="PF10706">
    <property type="entry name" value="Aminoglyc_resit"/>
    <property type="match status" value="1"/>
</dbReference>
<comment type="caution">
    <text evidence="1">The sequence shown here is derived from an EMBL/GenBank/DDBJ whole genome shotgun (WGS) entry which is preliminary data.</text>
</comment>
<gene>
    <name evidence="1" type="ORF">DCF25_02490</name>
</gene>
<dbReference type="AlphaFoldDB" id="A0A2W4UQD1"/>
<dbReference type="SUPFAM" id="SSF81301">
    <property type="entry name" value="Nucleotidyltransferase"/>
    <property type="match status" value="1"/>
</dbReference>
<dbReference type="InterPro" id="IPR019646">
    <property type="entry name" value="Aminoglyc_AdlTrfase"/>
</dbReference>
<organism evidence="1 2">
    <name type="scientific">Leptolyngbya foveolarum</name>
    <dbReference type="NCBI Taxonomy" id="47253"/>
    <lineage>
        <taxon>Bacteria</taxon>
        <taxon>Bacillati</taxon>
        <taxon>Cyanobacteriota</taxon>
        <taxon>Cyanophyceae</taxon>
        <taxon>Leptolyngbyales</taxon>
        <taxon>Leptolyngbyaceae</taxon>
        <taxon>Leptolyngbya group</taxon>
        <taxon>Leptolyngbya</taxon>
    </lineage>
</organism>
<dbReference type="Proteomes" id="UP000249354">
    <property type="component" value="Unassembled WGS sequence"/>
</dbReference>
<protein>
    <recommendedName>
        <fullName evidence="3">Nucleotidyltransferase</fullName>
    </recommendedName>
</protein>